<proteinExistence type="predicted"/>
<dbReference type="Proteomes" id="UP000663891">
    <property type="component" value="Unassembled WGS sequence"/>
</dbReference>
<accession>A0A814ZC58</accession>
<dbReference type="PROSITE" id="PS50181">
    <property type="entry name" value="FBOX"/>
    <property type="match status" value="1"/>
</dbReference>
<gene>
    <name evidence="2" type="ORF">VCS650_LOCUS27855</name>
</gene>
<organism evidence="2 3">
    <name type="scientific">Adineta steineri</name>
    <dbReference type="NCBI Taxonomy" id="433720"/>
    <lineage>
        <taxon>Eukaryota</taxon>
        <taxon>Metazoa</taxon>
        <taxon>Spiralia</taxon>
        <taxon>Gnathifera</taxon>
        <taxon>Rotifera</taxon>
        <taxon>Eurotatoria</taxon>
        <taxon>Bdelloidea</taxon>
        <taxon>Adinetida</taxon>
        <taxon>Adinetidae</taxon>
        <taxon>Adineta</taxon>
    </lineage>
</organism>
<feature type="domain" description="F-box" evidence="1">
    <location>
        <begin position="2"/>
        <end position="52"/>
    </location>
</feature>
<reference evidence="2" key="1">
    <citation type="submission" date="2021-02" db="EMBL/GenBank/DDBJ databases">
        <authorList>
            <person name="Nowell W R."/>
        </authorList>
    </citation>
    <scope>NUCLEOTIDE SEQUENCE</scope>
</reference>
<dbReference type="Gene3D" id="3.80.10.10">
    <property type="entry name" value="Ribonuclease Inhibitor"/>
    <property type="match status" value="1"/>
</dbReference>
<evidence type="ECO:0000313" key="3">
    <source>
        <dbReference type="Proteomes" id="UP000663891"/>
    </source>
</evidence>
<dbReference type="EMBL" id="CAJNON010000399">
    <property type="protein sequence ID" value="CAF1242113.1"/>
    <property type="molecule type" value="Genomic_DNA"/>
</dbReference>
<evidence type="ECO:0000259" key="1">
    <source>
        <dbReference type="PROSITE" id="PS50181"/>
    </source>
</evidence>
<dbReference type="InterPro" id="IPR001810">
    <property type="entry name" value="F-box_dom"/>
</dbReference>
<dbReference type="InterPro" id="IPR032675">
    <property type="entry name" value="LRR_dom_sf"/>
</dbReference>
<name>A0A814ZC58_9BILA</name>
<protein>
    <recommendedName>
        <fullName evidence="1">F-box domain-containing protein</fullName>
    </recommendedName>
</protein>
<dbReference type="AlphaFoldDB" id="A0A814ZC58"/>
<evidence type="ECO:0000313" key="2">
    <source>
        <dbReference type="EMBL" id="CAF1242113.1"/>
    </source>
</evidence>
<comment type="caution">
    <text evidence="2">The sequence shown here is derived from an EMBL/GenBank/DDBJ whole genome shotgun (WGS) entry which is preliminary data.</text>
</comment>
<dbReference type="OrthoDB" id="10005716at2759"/>
<sequence>MYTKFELLPNEIVIECFQYLTAADIFYSFDQLTYHLHTLIRSILLHINFQNIQKSIFDGFCHRIAINPEIKSQIISLQLANKDACEQIQAFLSLVPLNELVHLRSLILINLNADIAKQIKIMLSFLTNLSCFSYTDDTRFGLGIDDMLPVPQQYVDSMSIIQAMSLTSIMISRCDANELCHLFKYAPMLRYLKIKQFFSSDLREETMRLCDVSAVHLKHFIMEYCGLDFKALAEFLKLMPNLTNLIISGTNDTKGPFNADDWKSLIITSLLYLHTFKFKWDIKLNNQNKDILDIFQQYQTDFWLNKHSWFTNYEIHTESAIIYTIPYTSDHYNLIPIENKHANPTIHTSGIFNNAKNLTLVIDALKNDYPYYFPTVESITLMNKYTFYGERIYRLFGFQHIEYMKAIVNLSNLTHLCILRGIQIESSAIMLQMLRGAPQLSSMKIDAPLLILFLDDAELCKYLNEKIKNLNIYSDPASMLIRKARWFIVSVKTITKIVND</sequence>